<evidence type="ECO:0000256" key="5">
    <source>
        <dbReference type="ARBA" id="ARBA00023136"/>
    </source>
</evidence>
<keyword evidence="5 6" id="KW-0472">Membrane</keyword>
<reference evidence="7 8" key="1">
    <citation type="submission" date="2016-10" db="EMBL/GenBank/DDBJ databases">
        <authorList>
            <person name="Varghese N."/>
            <person name="Submissions S."/>
        </authorList>
    </citation>
    <scope>NUCLEOTIDE SEQUENCE [LARGE SCALE GENOMIC DNA]</scope>
    <source>
        <strain evidence="7 8">DSM 17997</strain>
    </source>
</reference>
<proteinExistence type="inferred from homology"/>
<dbReference type="PANTHER" id="PTHR31885">
    <property type="entry name" value="GH04784P"/>
    <property type="match status" value="1"/>
</dbReference>
<dbReference type="InterPro" id="IPR012506">
    <property type="entry name" value="TMEM86B-like"/>
</dbReference>
<dbReference type="PANTHER" id="PTHR31885:SF6">
    <property type="entry name" value="GH04784P"/>
    <property type="match status" value="1"/>
</dbReference>
<keyword evidence="4 6" id="KW-1133">Transmembrane helix</keyword>
<protein>
    <submittedName>
        <fullName evidence="7">Uncharacterized membrane protein YhhN</fullName>
    </submittedName>
</protein>
<comment type="similarity">
    <text evidence="2">Belongs to the TMEM86 family.</text>
</comment>
<evidence type="ECO:0000256" key="3">
    <source>
        <dbReference type="ARBA" id="ARBA00022692"/>
    </source>
</evidence>
<keyword evidence="3 6" id="KW-0812">Transmembrane</keyword>
<feature type="transmembrane region" description="Helical" evidence="6">
    <location>
        <begin position="202"/>
        <end position="221"/>
    </location>
</feature>
<name>A0A1H3KDZ0_9BACT</name>
<evidence type="ECO:0000256" key="2">
    <source>
        <dbReference type="ARBA" id="ARBA00007375"/>
    </source>
</evidence>
<evidence type="ECO:0000256" key="1">
    <source>
        <dbReference type="ARBA" id="ARBA00004141"/>
    </source>
</evidence>
<feature type="transmembrane region" description="Helical" evidence="6">
    <location>
        <begin position="84"/>
        <end position="103"/>
    </location>
</feature>
<feature type="transmembrane region" description="Helical" evidence="6">
    <location>
        <begin position="32"/>
        <end position="49"/>
    </location>
</feature>
<dbReference type="Pfam" id="PF07947">
    <property type="entry name" value="YhhN"/>
    <property type="match status" value="1"/>
</dbReference>
<feature type="transmembrane region" description="Helical" evidence="6">
    <location>
        <begin position="115"/>
        <end position="137"/>
    </location>
</feature>
<evidence type="ECO:0000313" key="8">
    <source>
        <dbReference type="Proteomes" id="UP000199663"/>
    </source>
</evidence>
<feature type="transmembrane region" description="Helical" evidence="6">
    <location>
        <begin position="143"/>
        <end position="161"/>
    </location>
</feature>
<sequence length="230" mass="26499">MKNNNILWLYLFLIIGVLDLFFTAQGDSDLRIYSKPLIILSLFMYFFQISKVIEGTILRKSMLSALFFSWLGDILLLFPNLFLYGLGAFLMAHICLIIGFKISQNKPFEIGKVNFIKLFLYNLPIYISAAFVYYLIQPNLHEMKIPVIIYVLVIVMMVTTARERYHKTIPESFWQVFIGGLFFMISDGILALNLFFNPFPESGVLVMGTYIVAQLLIVMGIRSHYLSVKA</sequence>
<gene>
    <name evidence="7" type="ORF">SAMN05444412_101348</name>
</gene>
<feature type="transmembrane region" description="Helical" evidence="6">
    <location>
        <begin position="173"/>
        <end position="196"/>
    </location>
</feature>
<organism evidence="7 8">
    <name type="scientific">Rhodonellum ikkaensis</name>
    <dbReference type="NCBI Taxonomy" id="336829"/>
    <lineage>
        <taxon>Bacteria</taxon>
        <taxon>Pseudomonadati</taxon>
        <taxon>Bacteroidota</taxon>
        <taxon>Cytophagia</taxon>
        <taxon>Cytophagales</taxon>
        <taxon>Cytophagaceae</taxon>
        <taxon>Rhodonellum</taxon>
    </lineage>
</organism>
<keyword evidence="8" id="KW-1185">Reference proteome</keyword>
<dbReference type="EMBL" id="FNQC01000001">
    <property type="protein sequence ID" value="SDY50199.1"/>
    <property type="molecule type" value="Genomic_DNA"/>
</dbReference>
<feature type="transmembrane region" description="Helical" evidence="6">
    <location>
        <begin position="7"/>
        <end position="26"/>
    </location>
</feature>
<evidence type="ECO:0000313" key="7">
    <source>
        <dbReference type="EMBL" id="SDY50199.1"/>
    </source>
</evidence>
<evidence type="ECO:0000256" key="6">
    <source>
        <dbReference type="SAM" id="Phobius"/>
    </source>
</evidence>
<comment type="subcellular location">
    <subcellularLocation>
        <location evidence="1">Membrane</location>
        <topology evidence="1">Multi-pass membrane protein</topology>
    </subcellularLocation>
</comment>
<dbReference type="RefSeq" id="WP_019596165.1">
    <property type="nucleotide sequence ID" value="NZ_FNQC01000001.1"/>
</dbReference>
<comment type="caution">
    <text evidence="7">The sequence shown here is derived from an EMBL/GenBank/DDBJ whole genome shotgun (WGS) entry which is preliminary data.</text>
</comment>
<accession>A0A1H3KDZ0</accession>
<evidence type="ECO:0000256" key="4">
    <source>
        <dbReference type="ARBA" id="ARBA00022989"/>
    </source>
</evidence>
<dbReference type="Proteomes" id="UP000199663">
    <property type="component" value="Unassembled WGS sequence"/>
</dbReference>